<reference evidence="1" key="1">
    <citation type="submission" date="2019-05" db="EMBL/GenBank/DDBJ databases">
        <authorList>
            <person name="Piombo E."/>
        </authorList>
    </citation>
    <scope>NUCLEOTIDE SEQUENCE</scope>
    <source>
        <strain evidence="1">C2S</strain>
    </source>
</reference>
<proteinExistence type="predicted"/>
<organism evidence="1 2">
    <name type="scientific">Fusarium fujikuroi</name>
    <name type="common">Bakanae and foot rot disease fungus</name>
    <name type="synonym">Gibberella fujikuroi</name>
    <dbReference type="NCBI Taxonomy" id="5127"/>
    <lineage>
        <taxon>Eukaryota</taxon>
        <taxon>Fungi</taxon>
        <taxon>Dikarya</taxon>
        <taxon>Ascomycota</taxon>
        <taxon>Pezizomycotina</taxon>
        <taxon>Sordariomycetes</taxon>
        <taxon>Hypocreomycetidae</taxon>
        <taxon>Hypocreales</taxon>
        <taxon>Nectriaceae</taxon>
        <taxon>Fusarium</taxon>
        <taxon>Fusarium fujikuroi species complex</taxon>
    </lineage>
</organism>
<dbReference type="EMBL" id="CABFJX010000382">
    <property type="protein sequence ID" value="VTT76216.1"/>
    <property type="molecule type" value="Genomic_DNA"/>
</dbReference>
<dbReference type="Proteomes" id="UP000760494">
    <property type="component" value="Unassembled WGS sequence"/>
</dbReference>
<protein>
    <submittedName>
        <fullName evidence="1">Uncharacterized protein</fullName>
    </submittedName>
</protein>
<comment type="caution">
    <text evidence="1">The sequence shown here is derived from an EMBL/GenBank/DDBJ whole genome shotgun (WGS) entry which is preliminary data.</text>
</comment>
<sequence length="257" mass="28073">MHEISSHAYRPIKGHARLQKYLTGKSWGRILTIITPDLGIMTPDCPHEKVKPHLLAPAHRNIIGSDPRSLMRPTTFQVRGPVSQEAPGGRDAVTRMAGLDGAQPFSGRLQGPGGVPQRRCGENNCGSCKLKLRSRNYALLKALSRTKSLASQSPSGPTRGEENWHGAKHILTIPAKVSRKVDLQQLKADEVLPQDKDCIQSFPYRLRVREANAFIDKVHLSAIVTETCIRVGCDGISEACSTKLPIAMNNNARPPGA</sequence>
<evidence type="ECO:0000313" key="2">
    <source>
        <dbReference type="Proteomes" id="UP000760494"/>
    </source>
</evidence>
<dbReference type="AlphaFoldDB" id="A0A9Q9UDR2"/>
<gene>
    <name evidence="1" type="ORF">C2S_10270</name>
</gene>
<evidence type="ECO:0000313" key="1">
    <source>
        <dbReference type="EMBL" id="VTT76216.1"/>
    </source>
</evidence>
<accession>A0A9Q9UDR2</accession>
<name>A0A9Q9UDR2_FUSFU</name>